<accession>A0A9D4PPN5</accession>
<evidence type="ECO:0000313" key="2">
    <source>
        <dbReference type="EMBL" id="KAH7947487.1"/>
    </source>
</evidence>
<organism evidence="2 3">
    <name type="scientific">Rhipicephalus sanguineus</name>
    <name type="common">Brown dog tick</name>
    <name type="synonym">Ixodes sanguineus</name>
    <dbReference type="NCBI Taxonomy" id="34632"/>
    <lineage>
        <taxon>Eukaryota</taxon>
        <taxon>Metazoa</taxon>
        <taxon>Ecdysozoa</taxon>
        <taxon>Arthropoda</taxon>
        <taxon>Chelicerata</taxon>
        <taxon>Arachnida</taxon>
        <taxon>Acari</taxon>
        <taxon>Parasitiformes</taxon>
        <taxon>Ixodida</taxon>
        <taxon>Ixodoidea</taxon>
        <taxon>Ixodidae</taxon>
        <taxon>Rhipicephalinae</taxon>
        <taxon>Rhipicephalus</taxon>
        <taxon>Rhipicephalus</taxon>
    </lineage>
</organism>
<keyword evidence="3" id="KW-1185">Reference proteome</keyword>
<feature type="domain" description="DUF6570" evidence="1">
    <location>
        <begin position="25"/>
        <end position="136"/>
    </location>
</feature>
<dbReference type="EMBL" id="JABSTV010001252">
    <property type="protein sequence ID" value="KAH7947487.1"/>
    <property type="molecule type" value="Genomic_DNA"/>
</dbReference>
<protein>
    <recommendedName>
        <fullName evidence="1">DUF6570 domain-containing protein</fullName>
    </recommendedName>
</protein>
<reference evidence="2" key="2">
    <citation type="submission" date="2021-09" db="EMBL/GenBank/DDBJ databases">
        <authorList>
            <person name="Jia N."/>
            <person name="Wang J."/>
            <person name="Shi W."/>
            <person name="Du L."/>
            <person name="Sun Y."/>
            <person name="Zhan W."/>
            <person name="Jiang J."/>
            <person name="Wang Q."/>
            <person name="Zhang B."/>
            <person name="Ji P."/>
            <person name="Sakyi L.B."/>
            <person name="Cui X."/>
            <person name="Yuan T."/>
            <person name="Jiang B."/>
            <person name="Yang W."/>
            <person name="Lam T.T.-Y."/>
            <person name="Chang Q."/>
            <person name="Ding S."/>
            <person name="Wang X."/>
            <person name="Zhu J."/>
            <person name="Ruan X."/>
            <person name="Zhao L."/>
            <person name="Wei J."/>
            <person name="Que T."/>
            <person name="Du C."/>
            <person name="Cheng J."/>
            <person name="Dai P."/>
            <person name="Han X."/>
            <person name="Huang E."/>
            <person name="Gao Y."/>
            <person name="Liu J."/>
            <person name="Shao H."/>
            <person name="Ye R."/>
            <person name="Li L."/>
            <person name="Wei W."/>
            <person name="Wang X."/>
            <person name="Wang C."/>
            <person name="Huo Q."/>
            <person name="Li W."/>
            <person name="Guo W."/>
            <person name="Chen H."/>
            <person name="Chen S."/>
            <person name="Zhou L."/>
            <person name="Zhou L."/>
            <person name="Ni X."/>
            <person name="Tian J."/>
            <person name="Zhou Y."/>
            <person name="Sheng Y."/>
            <person name="Liu T."/>
            <person name="Pan Y."/>
            <person name="Xia L."/>
            <person name="Li J."/>
            <person name="Zhao F."/>
            <person name="Cao W."/>
        </authorList>
    </citation>
    <scope>NUCLEOTIDE SEQUENCE</scope>
    <source>
        <strain evidence="2">Rsan-2018</strain>
        <tissue evidence="2">Larvae</tissue>
    </source>
</reference>
<name>A0A9D4PPN5_RHISA</name>
<evidence type="ECO:0000259" key="1">
    <source>
        <dbReference type="Pfam" id="PF20209"/>
    </source>
</evidence>
<reference evidence="2" key="1">
    <citation type="journal article" date="2020" name="Cell">
        <title>Large-Scale Comparative Analyses of Tick Genomes Elucidate Their Genetic Diversity and Vector Capacities.</title>
        <authorList>
            <consortium name="Tick Genome and Microbiome Consortium (TIGMIC)"/>
            <person name="Jia N."/>
            <person name="Wang J."/>
            <person name="Shi W."/>
            <person name="Du L."/>
            <person name="Sun Y."/>
            <person name="Zhan W."/>
            <person name="Jiang J.F."/>
            <person name="Wang Q."/>
            <person name="Zhang B."/>
            <person name="Ji P."/>
            <person name="Bell-Sakyi L."/>
            <person name="Cui X.M."/>
            <person name="Yuan T.T."/>
            <person name="Jiang B.G."/>
            <person name="Yang W.F."/>
            <person name="Lam T.T."/>
            <person name="Chang Q.C."/>
            <person name="Ding S.J."/>
            <person name="Wang X.J."/>
            <person name="Zhu J.G."/>
            <person name="Ruan X.D."/>
            <person name="Zhao L."/>
            <person name="Wei J.T."/>
            <person name="Ye R.Z."/>
            <person name="Que T.C."/>
            <person name="Du C.H."/>
            <person name="Zhou Y.H."/>
            <person name="Cheng J.X."/>
            <person name="Dai P.F."/>
            <person name="Guo W.B."/>
            <person name="Han X.H."/>
            <person name="Huang E.J."/>
            <person name="Li L.F."/>
            <person name="Wei W."/>
            <person name="Gao Y.C."/>
            <person name="Liu J.Z."/>
            <person name="Shao H.Z."/>
            <person name="Wang X."/>
            <person name="Wang C.C."/>
            <person name="Yang T.C."/>
            <person name="Huo Q.B."/>
            <person name="Li W."/>
            <person name="Chen H.Y."/>
            <person name="Chen S.E."/>
            <person name="Zhou L.G."/>
            <person name="Ni X.B."/>
            <person name="Tian J.H."/>
            <person name="Sheng Y."/>
            <person name="Liu T."/>
            <person name="Pan Y.S."/>
            <person name="Xia L.Y."/>
            <person name="Li J."/>
            <person name="Zhao F."/>
            <person name="Cao W.C."/>
        </authorList>
    </citation>
    <scope>NUCLEOTIDE SEQUENCE</scope>
    <source>
        <strain evidence="2">Rsan-2018</strain>
    </source>
</reference>
<sequence>MFPEESDHGELRLCRTCRDTIVRGGVREFRVTNGFVCPDKPSSLPRFNEVEERMVPPTIPFTNIQRLTHVYVLCGVRGQVINVPIDVQETLQLLPRSVPEGALVDVHRKRRLLAKTVYKSGMVCKKRIYTCLEYLVGTPAFGESNKQFA</sequence>
<dbReference type="InterPro" id="IPR046700">
    <property type="entry name" value="DUF6570"/>
</dbReference>
<gene>
    <name evidence="2" type="ORF">HPB52_012319</name>
</gene>
<dbReference type="Proteomes" id="UP000821837">
    <property type="component" value="Chromosome 6"/>
</dbReference>
<evidence type="ECO:0000313" key="3">
    <source>
        <dbReference type="Proteomes" id="UP000821837"/>
    </source>
</evidence>
<proteinExistence type="predicted"/>
<dbReference type="Pfam" id="PF20209">
    <property type="entry name" value="DUF6570"/>
    <property type="match status" value="1"/>
</dbReference>
<dbReference type="VEuPathDB" id="VectorBase:RSAN_040572"/>
<dbReference type="AlphaFoldDB" id="A0A9D4PPN5"/>
<comment type="caution">
    <text evidence="2">The sequence shown here is derived from an EMBL/GenBank/DDBJ whole genome shotgun (WGS) entry which is preliminary data.</text>
</comment>